<dbReference type="EMBL" id="JSXS01000013">
    <property type="protein sequence ID" value="KIL33441.1"/>
    <property type="molecule type" value="Genomic_DNA"/>
</dbReference>
<comment type="caution">
    <text evidence="1">The sequence shown here is derived from an EMBL/GenBank/DDBJ whole genome shotgun (WGS) entry which is preliminary data.</text>
</comment>
<dbReference type="AlphaFoldDB" id="A0ABD3ZZ91"/>
<evidence type="ECO:0000313" key="2">
    <source>
        <dbReference type="Proteomes" id="UP000031970"/>
    </source>
</evidence>
<dbReference type="Proteomes" id="UP000031970">
    <property type="component" value="Unassembled WGS sequence"/>
</dbReference>
<accession>A0ABD3ZZ91</accession>
<proteinExistence type="predicted"/>
<reference evidence="1 2" key="1">
    <citation type="submission" date="2014-11" db="EMBL/GenBank/DDBJ databases">
        <title>Draft Genome Sequences of Nine Bacillus subtilis Strains that Form Spores with High Heat-Resistance.</title>
        <authorList>
            <person name="Krawcyk A.O."/>
            <person name="Berendsen E.M."/>
            <person name="de Jong A."/>
            <person name="Holsappel S."/>
            <person name="Eijlander R.T."/>
            <person name="Wells-Bennik M."/>
            <person name="Kuipers O.P."/>
        </authorList>
    </citation>
    <scope>NUCLEOTIDE SEQUENCE [LARGE SCALE GENOMIC DNA]</scope>
    <source>
        <strain evidence="1 2">B4067</strain>
    </source>
</reference>
<sequence length="68" mass="7838">MKMIKREVVSQYGGMVKRVQEEEFVTHNEKTLIQETRTLFIMGLPVKSKTTLRPAGLRDSLRMSWGAV</sequence>
<organism evidence="1 2">
    <name type="scientific">Bacillus subtilis subsp. subtilis</name>
    <dbReference type="NCBI Taxonomy" id="135461"/>
    <lineage>
        <taxon>Bacteria</taxon>
        <taxon>Bacillati</taxon>
        <taxon>Bacillota</taxon>
        <taxon>Bacilli</taxon>
        <taxon>Bacillales</taxon>
        <taxon>Bacillaceae</taxon>
        <taxon>Bacillus</taxon>
    </lineage>
</organism>
<name>A0ABD3ZZ91_BACIU</name>
<evidence type="ECO:0000313" key="1">
    <source>
        <dbReference type="EMBL" id="KIL33441.1"/>
    </source>
</evidence>
<gene>
    <name evidence="1" type="ORF">B4067_4660</name>
</gene>
<dbReference type="RefSeq" id="WP_041052994.1">
    <property type="nucleotide sequence ID" value="NZ_JSXS01000013.1"/>
</dbReference>
<protein>
    <submittedName>
        <fullName evidence="1">Uncharacterized protein</fullName>
    </submittedName>
</protein>